<accession>A0A5N5WYS7</accession>
<dbReference type="PROSITE" id="PS51257">
    <property type="entry name" value="PROKAR_LIPOPROTEIN"/>
    <property type="match status" value="1"/>
</dbReference>
<organism evidence="1 2">
    <name type="scientific">Aspergillus leporis</name>
    <dbReference type="NCBI Taxonomy" id="41062"/>
    <lineage>
        <taxon>Eukaryota</taxon>
        <taxon>Fungi</taxon>
        <taxon>Dikarya</taxon>
        <taxon>Ascomycota</taxon>
        <taxon>Pezizomycotina</taxon>
        <taxon>Eurotiomycetes</taxon>
        <taxon>Eurotiomycetidae</taxon>
        <taxon>Eurotiales</taxon>
        <taxon>Aspergillaceae</taxon>
        <taxon>Aspergillus</taxon>
        <taxon>Aspergillus subgen. Circumdati</taxon>
    </lineage>
</organism>
<name>A0A5N5WYS7_9EURO</name>
<dbReference type="AlphaFoldDB" id="A0A5N5WYS7"/>
<gene>
    <name evidence="1" type="ORF">BDV29DRAFT_174956</name>
</gene>
<evidence type="ECO:0000313" key="1">
    <source>
        <dbReference type="EMBL" id="KAB8073671.1"/>
    </source>
</evidence>
<dbReference type="EMBL" id="ML732222">
    <property type="protein sequence ID" value="KAB8073671.1"/>
    <property type="molecule type" value="Genomic_DNA"/>
</dbReference>
<protein>
    <submittedName>
        <fullName evidence="1">Uncharacterized protein</fullName>
    </submittedName>
</protein>
<proteinExistence type="predicted"/>
<evidence type="ECO:0000313" key="2">
    <source>
        <dbReference type="Proteomes" id="UP000326565"/>
    </source>
</evidence>
<reference evidence="1 2" key="1">
    <citation type="submission" date="2019-04" db="EMBL/GenBank/DDBJ databases">
        <title>Friends and foes A comparative genomics study of 23 Aspergillus species from section Flavi.</title>
        <authorList>
            <consortium name="DOE Joint Genome Institute"/>
            <person name="Kjaerbolling I."/>
            <person name="Vesth T."/>
            <person name="Frisvad J.C."/>
            <person name="Nybo J.L."/>
            <person name="Theobald S."/>
            <person name="Kildgaard S."/>
            <person name="Isbrandt T."/>
            <person name="Kuo A."/>
            <person name="Sato A."/>
            <person name="Lyhne E.K."/>
            <person name="Kogle M.E."/>
            <person name="Wiebenga A."/>
            <person name="Kun R.S."/>
            <person name="Lubbers R.J."/>
            <person name="Makela M.R."/>
            <person name="Barry K."/>
            <person name="Chovatia M."/>
            <person name="Clum A."/>
            <person name="Daum C."/>
            <person name="Haridas S."/>
            <person name="He G."/>
            <person name="LaButti K."/>
            <person name="Lipzen A."/>
            <person name="Mondo S."/>
            <person name="Riley R."/>
            <person name="Salamov A."/>
            <person name="Simmons B.A."/>
            <person name="Magnuson J.K."/>
            <person name="Henrissat B."/>
            <person name="Mortensen U.H."/>
            <person name="Larsen T.O."/>
            <person name="Devries R.P."/>
            <person name="Grigoriev I.V."/>
            <person name="Machida M."/>
            <person name="Baker S.E."/>
            <person name="Andersen M.R."/>
        </authorList>
    </citation>
    <scope>NUCLEOTIDE SEQUENCE [LARGE SCALE GENOMIC DNA]</scope>
    <source>
        <strain evidence="1 2">CBS 151.66</strain>
    </source>
</reference>
<keyword evidence="2" id="KW-1185">Reference proteome</keyword>
<dbReference type="Proteomes" id="UP000326565">
    <property type="component" value="Unassembled WGS sequence"/>
</dbReference>
<sequence>MPQKGNQSILDYHPGHASMIMLSCFALTNSKMPAVALRLHQSRKRGSDICDLLGYMVMQMASAPVAWGSSLFPMWVATNSQPMFLSIERWRSR</sequence>